<dbReference type="AlphaFoldDB" id="A0AAD1XKM7"/>
<evidence type="ECO:0000313" key="1">
    <source>
        <dbReference type="EMBL" id="CAI2374458.1"/>
    </source>
</evidence>
<dbReference type="Proteomes" id="UP001295684">
    <property type="component" value="Unassembled WGS sequence"/>
</dbReference>
<proteinExistence type="predicted"/>
<dbReference type="EMBL" id="CAMPGE010015859">
    <property type="protein sequence ID" value="CAI2374458.1"/>
    <property type="molecule type" value="Genomic_DNA"/>
</dbReference>
<sequence>MNKGYGKPVDWRCLEILTYEMLAGIDHLTIKIQWLFIKNIKRKNQVSEVL</sequence>
<accession>A0AAD1XKM7</accession>
<organism evidence="1 2">
    <name type="scientific">Euplotes crassus</name>
    <dbReference type="NCBI Taxonomy" id="5936"/>
    <lineage>
        <taxon>Eukaryota</taxon>
        <taxon>Sar</taxon>
        <taxon>Alveolata</taxon>
        <taxon>Ciliophora</taxon>
        <taxon>Intramacronucleata</taxon>
        <taxon>Spirotrichea</taxon>
        <taxon>Hypotrichia</taxon>
        <taxon>Euplotida</taxon>
        <taxon>Euplotidae</taxon>
        <taxon>Moneuplotes</taxon>
    </lineage>
</organism>
<keyword evidence="2" id="KW-1185">Reference proteome</keyword>
<name>A0AAD1XKM7_EUPCR</name>
<gene>
    <name evidence="1" type="ORF">ECRASSUSDP1_LOCUS15811</name>
</gene>
<evidence type="ECO:0000313" key="2">
    <source>
        <dbReference type="Proteomes" id="UP001295684"/>
    </source>
</evidence>
<comment type="caution">
    <text evidence="1">The sequence shown here is derived from an EMBL/GenBank/DDBJ whole genome shotgun (WGS) entry which is preliminary data.</text>
</comment>
<reference evidence="1" key="1">
    <citation type="submission" date="2023-07" db="EMBL/GenBank/DDBJ databases">
        <authorList>
            <consortium name="AG Swart"/>
            <person name="Singh M."/>
            <person name="Singh A."/>
            <person name="Seah K."/>
            <person name="Emmerich C."/>
        </authorList>
    </citation>
    <scope>NUCLEOTIDE SEQUENCE</scope>
    <source>
        <strain evidence="1">DP1</strain>
    </source>
</reference>
<protein>
    <submittedName>
        <fullName evidence="1">Uncharacterized protein</fullName>
    </submittedName>
</protein>